<evidence type="ECO:0000313" key="1">
    <source>
        <dbReference type="EMBL" id="MCY4747512.1"/>
    </source>
</evidence>
<name>A0ACC6CGJ5_9BURK</name>
<reference evidence="1" key="1">
    <citation type="submission" date="2022-08" db="EMBL/GenBank/DDBJ databases">
        <title>Genome sequencing of Pelomonas sp. UHG3.</title>
        <authorList>
            <person name="So Y."/>
        </authorList>
    </citation>
    <scope>NUCLEOTIDE SEQUENCE</scope>
    <source>
        <strain evidence="1">UHG3</strain>
    </source>
</reference>
<proteinExistence type="predicted"/>
<dbReference type="EMBL" id="JAPPUY010000010">
    <property type="protein sequence ID" value="MCY4747512.1"/>
    <property type="molecule type" value="Genomic_DNA"/>
</dbReference>
<dbReference type="Proteomes" id="UP001076464">
    <property type="component" value="Unassembled WGS sequence"/>
</dbReference>
<sequence>MKFWKFETPTAELLDAVLASGALPPSVPVAGLRDTHGKATSKLKPGDGVVLATLQGEEGKIIAFGKVRAGNSPIDQLAVRWVRASHGVHPTGSGLEHWRSKTAFEISAEPAERYGLQRFIDFHIKDSM</sequence>
<keyword evidence="2" id="KW-1185">Reference proteome</keyword>
<gene>
    <name evidence="1" type="ORF">NYO99_21280</name>
</gene>
<comment type="caution">
    <text evidence="1">The sequence shown here is derived from an EMBL/GenBank/DDBJ whole genome shotgun (WGS) entry which is preliminary data.</text>
</comment>
<evidence type="ECO:0000313" key="2">
    <source>
        <dbReference type="Proteomes" id="UP001076464"/>
    </source>
</evidence>
<accession>A0ACC6CGJ5</accession>
<organism evidence="1 2">
    <name type="scientific">Roseateles hydrophilus</name>
    <dbReference type="NCBI Taxonomy" id="2975054"/>
    <lineage>
        <taxon>Bacteria</taxon>
        <taxon>Pseudomonadati</taxon>
        <taxon>Pseudomonadota</taxon>
        <taxon>Betaproteobacteria</taxon>
        <taxon>Burkholderiales</taxon>
        <taxon>Sphaerotilaceae</taxon>
        <taxon>Roseateles</taxon>
    </lineage>
</organism>
<protein>
    <submittedName>
        <fullName evidence="1">Uncharacterized protein</fullName>
    </submittedName>
</protein>